<reference evidence="3 4" key="1">
    <citation type="submission" date="2024-04" db="EMBL/GenBank/DDBJ databases">
        <authorList>
            <person name="Fracassetti M."/>
        </authorList>
    </citation>
    <scope>NUCLEOTIDE SEQUENCE [LARGE SCALE GENOMIC DNA]</scope>
</reference>
<dbReference type="PANTHER" id="PTHR33110:SF71">
    <property type="entry name" value="F-BOX_KELCH-REPEAT PROTEIN"/>
    <property type="match status" value="1"/>
</dbReference>
<dbReference type="InterPro" id="IPR005174">
    <property type="entry name" value="KIB1-4_b-propeller"/>
</dbReference>
<feature type="compositionally biased region" description="Acidic residues" evidence="1">
    <location>
        <begin position="264"/>
        <end position="284"/>
    </location>
</feature>
<accession>A0AAV2GDB7</accession>
<dbReference type="EMBL" id="OZ034821">
    <property type="protein sequence ID" value="CAL1407848.1"/>
    <property type="molecule type" value="Genomic_DNA"/>
</dbReference>
<dbReference type="PANTHER" id="PTHR33110">
    <property type="entry name" value="F-BOX/KELCH-REPEAT PROTEIN-RELATED"/>
    <property type="match status" value="1"/>
</dbReference>
<evidence type="ECO:0000313" key="4">
    <source>
        <dbReference type="Proteomes" id="UP001497516"/>
    </source>
</evidence>
<organism evidence="3 4">
    <name type="scientific">Linum trigynum</name>
    <dbReference type="NCBI Taxonomy" id="586398"/>
    <lineage>
        <taxon>Eukaryota</taxon>
        <taxon>Viridiplantae</taxon>
        <taxon>Streptophyta</taxon>
        <taxon>Embryophyta</taxon>
        <taxon>Tracheophyta</taxon>
        <taxon>Spermatophyta</taxon>
        <taxon>Magnoliopsida</taxon>
        <taxon>eudicotyledons</taxon>
        <taxon>Gunneridae</taxon>
        <taxon>Pentapetalae</taxon>
        <taxon>rosids</taxon>
        <taxon>fabids</taxon>
        <taxon>Malpighiales</taxon>
        <taxon>Linaceae</taxon>
        <taxon>Linum</taxon>
    </lineage>
</organism>
<feature type="domain" description="KIB1-4 beta-propeller" evidence="2">
    <location>
        <begin position="3"/>
        <end position="167"/>
    </location>
</feature>
<dbReference type="AlphaFoldDB" id="A0AAV2GDB7"/>
<dbReference type="Proteomes" id="UP001497516">
    <property type="component" value="Chromosome 8"/>
</dbReference>
<sequence length="284" mass="32562">MDYFGGKLYMLVDGEYVTVVHGLVTCALTVRMFPLSPAMSYRSTWRDRRAVEDYGTSYHLANLGGQLLVILSHSRAWYDPSDNSLLEFEVYKFVQKGDDNKNDHHWAEVTDLDGHAVFLGSHQSFCLPADPLLNNGVKGNRIYFVFQDLFFRALTSNEYGNDCGVFDLGDHKVERFYCHSDVDGGGNLISKRKARTFWFLPMPWASIHKHRNDQERTFEQTKTKPAAVDVPKLTKKTTNYKNNQQHGGNYKVNRLANRFQVLLTDEDEGQDKENDEDDDDVGDN</sequence>
<feature type="region of interest" description="Disordered" evidence="1">
    <location>
        <begin position="262"/>
        <end position="284"/>
    </location>
</feature>
<name>A0AAV2GDB7_9ROSI</name>
<protein>
    <recommendedName>
        <fullName evidence="2">KIB1-4 beta-propeller domain-containing protein</fullName>
    </recommendedName>
</protein>
<gene>
    <name evidence="3" type="ORF">LTRI10_LOCUS47491</name>
</gene>
<evidence type="ECO:0000259" key="2">
    <source>
        <dbReference type="Pfam" id="PF03478"/>
    </source>
</evidence>
<dbReference type="Pfam" id="PF03478">
    <property type="entry name" value="Beta-prop_KIB1-4"/>
    <property type="match status" value="1"/>
</dbReference>
<proteinExistence type="predicted"/>
<keyword evidence="4" id="KW-1185">Reference proteome</keyword>
<evidence type="ECO:0000256" key="1">
    <source>
        <dbReference type="SAM" id="MobiDB-lite"/>
    </source>
</evidence>
<evidence type="ECO:0000313" key="3">
    <source>
        <dbReference type="EMBL" id="CAL1407848.1"/>
    </source>
</evidence>